<dbReference type="RefSeq" id="WP_006811945.1">
    <property type="nucleotide sequence ID" value="NZ_CAIZUP010000037.1"/>
</dbReference>
<reference evidence="1" key="1">
    <citation type="journal article" date="2023" name="J. Antimicrob. Chemother.">
        <title>Emergence of OXA-48-producing Enterobacter hormaechei in a Swiss companion animal clinic and their genetic relationship to clinical human isolates.</title>
        <authorList>
            <person name="Dona V."/>
            <person name="Nordmann P."/>
            <person name="Kittl S."/>
            <person name="Schuller S."/>
            <person name="Bouvier M."/>
            <person name="Poirel L."/>
            <person name="Endimiani A."/>
            <person name="Perreten V."/>
        </authorList>
    </citation>
    <scope>NUCLEOTIDE SEQUENCE</scope>
    <source>
        <strain evidence="1">Ehh_25</strain>
    </source>
</reference>
<protein>
    <submittedName>
        <fullName evidence="1">Uncharacterized protein</fullName>
    </submittedName>
</protein>
<organism evidence="1 2">
    <name type="scientific">Enterobacter hormaechei</name>
    <dbReference type="NCBI Taxonomy" id="158836"/>
    <lineage>
        <taxon>Bacteria</taxon>
        <taxon>Pseudomonadati</taxon>
        <taxon>Pseudomonadota</taxon>
        <taxon>Gammaproteobacteria</taxon>
        <taxon>Enterobacterales</taxon>
        <taxon>Enterobacteriaceae</taxon>
        <taxon>Enterobacter</taxon>
        <taxon>Enterobacter cloacae complex</taxon>
    </lineage>
</organism>
<gene>
    <name evidence="1" type="ORF">QPR60_18500</name>
</gene>
<dbReference type="GeneID" id="93197903"/>
<dbReference type="Proteomes" id="UP001229386">
    <property type="component" value="Chromosome"/>
</dbReference>
<dbReference type="EMBL" id="CP126746">
    <property type="protein sequence ID" value="WMB10534.1"/>
    <property type="molecule type" value="Genomic_DNA"/>
</dbReference>
<evidence type="ECO:0000313" key="2">
    <source>
        <dbReference type="Proteomes" id="UP001229386"/>
    </source>
</evidence>
<dbReference type="AlphaFoldDB" id="A0AAX3Z0S9"/>
<evidence type="ECO:0000313" key="1">
    <source>
        <dbReference type="EMBL" id="WMB10534.1"/>
    </source>
</evidence>
<name>A0AAX3Z0S9_9ENTR</name>
<accession>A0AAX3Z0S9</accession>
<sequence length="82" mass="9620">MKLPKYGQESSLITPDKRHLKYKQSCYIKNKSHLFQQVANSNPFLNNHLTLPIPDLSQNHTRAFQHIYPPVYQVYITSNPTH</sequence>
<proteinExistence type="predicted"/>